<dbReference type="PANTHER" id="PTHR46601">
    <property type="entry name" value="ULP_PROTEASE DOMAIN-CONTAINING PROTEIN"/>
    <property type="match status" value="1"/>
</dbReference>
<dbReference type="Gene3D" id="1.10.340.70">
    <property type="match status" value="1"/>
</dbReference>
<proteinExistence type="predicted"/>
<name>A0ABD1JD20_9TELE</name>
<dbReference type="AlphaFoldDB" id="A0ABD1JD20"/>
<keyword evidence="2" id="KW-1185">Reference proteome</keyword>
<sequence>MHFASNQKQATLHTGVLSVGGTEDPLCFCTISASKEKGPHAIWVHLSPILDEVKKTHPSVEVVHFFSDGPTTQYRQKGNFFLFSTELLNRGFKRGTWNFFEASHGKGAPDGVGGLLKRTADRLVSHGHDIPTAEHLYHALANRTAVKLFYIQESLVDDAAKMMPILPAVPSTMRIHQVVTGALGEILYRDVSAILEIHSLWESSARVRAANVLQQLPQLASPDDIPQFAFTKTELREGQLRDPVLSRVLYFVERSCRPFRREKSKEPVMVIRYFKHCEKLMTCSGVAVSKDQVSEMKRLQFVVPDSFKYEVLKGIHDSAGRQGQVRSLGLARQRLLYHTDRDVKENVNQCSRCVISKMTDPEVRAPL</sequence>
<evidence type="ECO:0000313" key="1">
    <source>
        <dbReference type="EMBL" id="KAL2085048.1"/>
    </source>
</evidence>
<dbReference type="PANTHER" id="PTHR46601:SF1">
    <property type="entry name" value="ADF-H DOMAIN-CONTAINING PROTEIN"/>
    <property type="match status" value="1"/>
</dbReference>
<accession>A0ABD1JD20</accession>
<dbReference type="Proteomes" id="UP001591681">
    <property type="component" value="Unassembled WGS sequence"/>
</dbReference>
<protein>
    <recommendedName>
        <fullName evidence="3">Integrase zinc-binding domain-containing protein</fullName>
    </recommendedName>
</protein>
<reference evidence="1 2" key="1">
    <citation type="submission" date="2024-09" db="EMBL/GenBank/DDBJ databases">
        <title>A chromosome-level genome assembly of Gray's grenadier anchovy, Coilia grayii.</title>
        <authorList>
            <person name="Fu Z."/>
        </authorList>
    </citation>
    <scope>NUCLEOTIDE SEQUENCE [LARGE SCALE GENOMIC DNA]</scope>
    <source>
        <strain evidence="1">G4</strain>
        <tissue evidence="1">Muscle</tissue>
    </source>
</reference>
<dbReference type="EMBL" id="JBHFQA010000017">
    <property type="protein sequence ID" value="KAL2085048.1"/>
    <property type="molecule type" value="Genomic_DNA"/>
</dbReference>
<gene>
    <name evidence="1" type="ORF">ACEWY4_020566</name>
</gene>
<organism evidence="1 2">
    <name type="scientific">Coilia grayii</name>
    <name type="common">Gray's grenadier anchovy</name>
    <dbReference type="NCBI Taxonomy" id="363190"/>
    <lineage>
        <taxon>Eukaryota</taxon>
        <taxon>Metazoa</taxon>
        <taxon>Chordata</taxon>
        <taxon>Craniata</taxon>
        <taxon>Vertebrata</taxon>
        <taxon>Euteleostomi</taxon>
        <taxon>Actinopterygii</taxon>
        <taxon>Neopterygii</taxon>
        <taxon>Teleostei</taxon>
        <taxon>Clupei</taxon>
        <taxon>Clupeiformes</taxon>
        <taxon>Clupeoidei</taxon>
        <taxon>Engraulidae</taxon>
        <taxon>Coilinae</taxon>
        <taxon>Coilia</taxon>
    </lineage>
</organism>
<evidence type="ECO:0008006" key="3">
    <source>
        <dbReference type="Google" id="ProtNLM"/>
    </source>
</evidence>
<evidence type="ECO:0000313" key="2">
    <source>
        <dbReference type="Proteomes" id="UP001591681"/>
    </source>
</evidence>
<comment type="caution">
    <text evidence="1">The sequence shown here is derived from an EMBL/GenBank/DDBJ whole genome shotgun (WGS) entry which is preliminary data.</text>
</comment>